<name>A0ACC4C1M6_POPAL</name>
<proteinExistence type="predicted"/>
<dbReference type="EMBL" id="RCHU02000006">
    <property type="protein sequence ID" value="KAL3585127.1"/>
    <property type="molecule type" value="Genomic_DNA"/>
</dbReference>
<protein>
    <submittedName>
        <fullName evidence="1">Uncharacterized protein</fullName>
    </submittedName>
</protein>
<evidence type="ECO:0000313" key="1">
    <source>
        <dbReference type="EMBL" id="KAL3585127.1"/>
    </source>
</evidence>
<gene>
    <name evidence="1" type="ORF">D5086_011994</name>
</gene>
<organism evidence="1 2">
    <name type="scientific">Populus alba</name>
    <name type="common">White poplar</name>
    <dbReference type="NCBI Taxonomy" id="43335"/>
    <lineage>
        <taxon>Eukaryota</taxon>
        <taxon>Viridiplantae</taxon>
        <taxon>Streptophyta</taxon>
        <taxon>Embryophyta</taxon>
        <taxon>Tracheophyta</taxon>
        <taxon>Spermatophyta</taxon>
        <taxon>Magnoliopsida</taxon>
        <taxon>eudicotyledons</taxon>
        <taxon>Gunneridae</taxon>
        <taxon>Pentapetalae</taxon>
        <taxon>rosids</taxon>
        <taxon>fabids</taxon>
        <taxon>Malpighiales</taxon>
        <taxon>Salicaceae</taxon>
        <taxon>Saliceae</taxon>
        <taxon>Populus</taxon>
    </lineage>
</organism>
<reference evidence="1 2" key="1">
    <citation type="journal article" date="2024" name="Plant Biotechnol. J.">
        <title>Genome and CRISPR/Cas9 system of a widespread forest tree (Populus alba) in the world.</title>
        <authorList>
            <person name="Liu Y.J."/>
            <person name="Jiang P.F."/>
            <person name="Han X.M."/>
            <person name="Li X.Y."/>
            <person name="Wang H.M."/>
            <person name="Wang Y.J."/>
            <person name="Wang X.X."/>
            <person name="Zeng Q.Y."/>
        </authorList>
    </citation>
    <scope>NUCLEOTIDE SEQUENCE [LARGE SCALE GENOMIC DNA]</scope>
    <source>
        <strain evidence="2">cv. PAL-ZL1</strain>
    </source>
</reference>
<keyword evidence="2" id="KW-1185">Reference proteome</keyword>
<accession>A0ACC4C1M6</accession>
<sequence>MTLMASLRTMATRSHSNTSGLTPWVGTMVHCATSRTRKINTTMVFIEDCLVEFLLMLGEICLQQSKVSATTPESVLCEDAFFNPSQGTVDAEPDA</sequence>
<evidence type="ECO:0000313" key="2">
    <source>
        <dbReference type="Proteomes" id="UP000309997"/>
    </source>
</evidence>
<dbReference type="Proteomes" id="UP000309997">
    <property type="component" value="Unassembled WGS sequence"/>
</dbReference>
<comment type="caution">
    <text evidence="1">The sequence shown here is derived from an EMBL/GenBank/DDBJ whole genome shotgun (WGS) entry which is preliminary data.</text>
</comment>